<dbReference type="EMBL" id="BAABFO010000015">
    <property type="protein sequence ID" value="GAA4336735.1"/>
    <property type="molecule type" value="Genomic_DNA"/>
</dbReference>
<dbReference type="InterPro" id="IPR055170">
    <property type="entry name" value="GFO_IDH_MocA-like_dom"/>
</dbReference>
<dbReference type="SUPFAM" id="SSF51735">
    <property type="entry name" value="NAD(P)-binding Rossmann-fold domains"/>
    <property type="match status" value="1"/>
</dbReference>
<keyword evidence="5" id="KW-1185">Reference proteome</keyword>
<dbReference type="InterPro" id="IPR050463">
    <property type="entry name" value="Gfo/Idh/MocA_oxidrdct_glycsds"/>
</dbReference>
<dbReference type="InterPro" id="IPR036291">
    <property type="entry name" value="NAD(P)-bd_dom_sf"/>
</dbReference>
<protein>
    <submittedName>
        <fullName evidence="4">Gfo/Idh/MocA family oxidoreductase</fullName>
    </submittedName>
</protein>
<evidence type="ECO:0000256" key="1">
    <source>
        <dbReference type="ARBA" id="ARBA00023002"/>
    </source>
</evidence>
<evidence type="ECO:0000313" key="5">
    <source>
        <dbReference type="Proteomes" id="UP001501671"/>
    </source>
</evidence>
<dbReference type="Pfam" id="PF01408">
    <property type="entry name" value="GFO_IDH_MocA"/>
    <property type="match status" value="1"/>
</dbReference>
<reference evidence="5" key="1">
    <citation type="journal article" date="2019" name="Int. J. Syst. Evol. Microbiol.">
        <title>The Global Catalogue of Microorganisms (GCM) 10K type strain sequencing project: providing services to taxonomists for standard genome sequencing and annotation.</title>
        <authorList>
            <consortium name="The Broad Institute Genomics Platform"/>
            <consortium name="The Broad Institute Genome Sequencing Center for Infectious Disease"/>
            <person name="Wu L."/>
            <person name="Ma J."/>
        </authorList>
    </citation>
    <scope>NUCLEOTIDE SEQUENCE [LARGE SCALE GENOMIC DNA]</scope>
    <source>
        <strain evidence="5">JCM 17666</strain>
    </source>
</reference>
<proteinExistence type="predicted"/>
<sequence>MESQGKAAPAGRVLKLGIAGVGVGAAEMLPSMEAMGHIEMTAAADINPRILEAFRTRYGGRTYDSVEKLCADPEVEAVWIATPNRFHAEHAIIAAEHGKHVVVEKPMAISMQEAERMIEASIRNGVKLICGHTQSFLPHVQTMRRIIRSGEVGKLCALNVWAYSDWMLRPRTAEELDIAQGGGVPFRQGPHQVDTLRLLGGGLVRSVRGAVGQWFAGRPIPGYYSAFMEFEDGLPATLVHNGYGYFVAAELVPWGSQNHHYSPEQRIAVRRGLSAGNADESNAKDQMRIGGAHERPPAVADGPQSWTPNDLGILIASCERGDLRQSRFGIYVHDDGGTRDVPLTGSADPKAGRIAELEELYAAVVLDRPVRHSGPWGMATLEVCLAIMQSSRERREIRLAHQVAAAD</sequence>
<dbReference type="Gene3D" id="3.40.50.720">
    <property type="entry name" value="NAD(P)-binding Rossmann-like Domain"/>
    <property type="match status" value="1"/>
</dbReference>
<dbReference type="Gene3D" id="3.30.360.10">
    <property type="entry name" value="Dihydrodipicolinate Reductase, domain 2"/>
    <property type="match status" value="1"/>
</dbReference>
<feature type="domain" description="GFO/IDH/MocA-like oxidoreductase" evidence="3">
    <location>
        <begin position="140"/>
        <end position="239"/>
    </location>
</feature>
<dbReference type="RefSeq" id="WP_345250818.1">
    <property type="nucleotide sequence ID" value="NZ_BAABFO010000015.1"/>
</dbReference>
<dbReference type="SUPFAM" id="SSF55347">
    <property type="entry name" value="Glyceraldehyde-3-phosphate dehydrogenase-like, C-terminal domain"/>
    <property type="match status" value="1"/>
</dbReference>
<dbReference type="InterPro" id="IPR000683">
    <property type="entry name" value="Gfo/Idh/MocA-like_OxRdtase_N"/>
</dbReference>
<dbReference type="PANTHER" id="PTHR43818">
    <property type="entry name" value="BCDNA.GH03377"/>
    <property type="match status" value="1"/>
</dbReference>
<name>A0ABP8HAN3_9BURK</name>
<accession>A0ABP8HAN3</accession>
<keyword evidence="1" id="KW-0560">Oxidoreductase</keyword>
<evidence type="ECO:0000313" key="4">
    <source>
        <dbReference type="EMBL" id="GAA4336735.1"/>
    </source>
</evidence>
<dbReference type="Proteomes" id="UP001501671">
    <property type="component" value="Unassembled WGS sequence"/>
</dbReference>
<dbReference type="Pfam" id="PF22725">
    <property type="entry name" value="GFO_IDH_MocA_C3"/>
    <property type="match status" value="1"/>
</dbReference>
<feature type="domain" description="Gfo/Idh/MocA-like oxidoreductase N-terminal" evidence="2">
    <location>
        <begin position="15"/>
        <end position="132"/>
    </location>
</feature>
<organism evidence="4 5">
    <name type="scientific">Pigmentiphaga soli</name>
    <dbReference type="NCBI Taxonomy" id="1007095"/>
    <lineage>
        <taxon>Bacteria</taxon>
        <taxon>Pseudomonadati</taxon>
        <taxon>Pseudomonadota</taxon>
        <taxon>Betaproteobacteria</taxon>
        <taxon>Burkholderiales</taxon>
        <taxon>Alcaligenaceae</taxon>
        <taxon>Pigmentiphaga</taxon>
    </lineage>
</organism>
<evidence type="ECO:0000259" key="3">
    <source>
        <dbReference type="Pfam" id="PF22725"/>
    </source>
</evidence>
<dbReference type="PANTHER" id="PTHR43818:SF11">
    <property type="entry name" value="BCDNA.GH03377"/>
    <property type="match status" value="1"/>
</dbReference>
<gene>
    <name evidence="4" type="ORF">GCM10023144_31520</name>
</gene>
<evidence type="ECO:0000259" key="2">
    <source>
        <dbReference type="Pfam" id="PF01408"/>
    </source>
</evidence>
<comment type="caution">
    <text evidence="4">The sequence shown here is derived from an EMBL/GenBank/DDBJ whole genome shotgun (WGS) entry which is preliminary data.</text>
</comment>